<dbReference type="PANTHER" id="PTHR33525">
    <property type="match status" value="1"/>
</dbReference>
<proteinExistence type="predicted"/>
<accession>A0A2A4MFL0</accession>
<name>A0A2A4MFL0_9GAMM</name>
<feature type="domain" description="HDOD" evidence="2">
    <location>
        <begin position="34"/>
        <end position="230"/>
    </location>
</feature>
<gene>
    <name evidence="3" type="ORF">COC19_07840</name>
</gene>
<organism evidence="3 4">
    <name type="scientific">SAR86 cluster bacterium</name>
    <dbReference type="NCBI Taxonomy" id="2030880"/>
    <lineage>
        <taxon>Bacteria</taxon>
        <taxon>Pseudomonadati</taxon>
        <taxon>Pseudomonadota</taxon>
        <taxon>Gammaproteobacteria</taxon>
        <taxon>SAR86 cluster</taxon>
    </lineage>
</organism>
<dbReference type="EMBL" id="NVQR01000139">
    <property type="protein sequence ID" value="PCH59019.1"/>
    <property type="molecule type" value="Genomic_DNA"/>
</dbReference>
<dbReference type="InterPro" id="IPR013976">
    <property type="entry name" value="HDOD"/>
</dbReference>
<feature type="region of interest" description="Disordered" evidence="1">
    <location>
        <begin position="326"/>
        <end position="353"/>
    </location>
</feature>
<dbReference type="InterPro" id="IPR029016">
    <property type="entry name" value="GAF-like_dom_sf"/>
</dbReference>
<evidence type="ECO:0000259" key="2">
    <source>
        <dbReference type="PROSITE" id="PS51833"/>
    </source>
</evidence>
<comment type="caution">
    <text evidence="3">The sequence shown here is derived from an EMBL/GenBank/DDBJ whole genome shotgun (WGS) entry which is preliminary data.</text>
</comment>
<reference evidence="4" key="1">
    <citation type="submission" date="2017-08" db="EMBL/GenBank/DDBJ databases">
        <title>A dynamic microbial community with high functional redundancy inhabits the cold, oxic subseafloor aquifer.</title>
        <authorList>
            <person name="Tully B.J."/>
            <person name="Wheat C.G."/>
            <person name="Glazer B.T."/>
            <person name="Huber J.A."/>
        </authorList>
    </citation>
    <scope>NUCLEOTIDE SEQUENCE [LARGE SCALE GENOMIC DNA]</scope>
</reference>
<dbReference type="Gene3D" id="1.10.3210.10">
    <property type="entry name" value="Hypothetical protein af1432"/>
    <property type="match status" value="1"/>
</dbReference>
<protein>
    <recommendedName>
        <fullName evidence="2">HDOD domain-containing protein</fullName>
    </recommendedName>
</protein>
<dbReference type="PANTHER" id="PTHR33525:SF3">
    <property type="entry name" value="RIBONUCLEASE Y"/>
    <property type="match status" value="1"/>
</dbReference>
<dbReference type="InterPro" id="IPR052340">
    <property type="entry name" value="RNase_Y/CdgJ"/>
</dbReference>
<evidence type="ECO:0000313" key="4">
    <source>
        <dbReference type="Proteomes" id="UP000218172"/>
    </source>
</evidence>
<sequence>MVYNTDEDKLNSAQALSNSDNLSTWVDVLSQIDLPALNETVQKVSRLTSNIDARSSELAETILSDPSISAKILTIANSVSYNPSGVAINTISRAVIILGFDTIKNIALTVALLDSLDSTIPHKGRILQEVAQSFHAAQQAEAIAKEIGDPAPEEIYMAALLNHLGEMAFWASGSALADEFDNKLNGIKLDILELQKQTLGFTLKKLSQGLARSWNLGDSITEALNTNNDSDSRWNLVNLSHRFALEIQRGWDTNELDEIVKSIGKVTGKGPKATRLFLKKNTENAIAKMAHISSKFSNIAKFMVAPQDSELLKATLQSSQIAVQQKTQATTDKTSPSTTSQASLNKTPQANSNPSLQLSIIQELMQLPTQEKPDLNLIFQMTLEGLHRGVGMDRALMAILSPKRDFLKIQHLLESKSSGLRDNFQVQLNNPKHIFFKNILISKESVWIGTEVEPAAYKNQINSHITKLIGSKNGFIAPIVINSRPVGVFYADRAITNRELDLDSYNSFKMFVQIANTSLAALTGKRK</sequence>
<evidence type="ECO:0000313" key="3">
    <source>
        <dbReference type="EMBL" id="PCH59019.1"/>
    </source>
</evidence>
<dbReference type="AlphaFoldDB" id="A0A2A4MFL0"/>
<dbReference type="SUPFAM" id="SSF109604">
    <property type="entry name" value="HD-domain/PDEase-like"/>
    <property type="match status" value="1"/>
</dbReference>
<dbReference type="Gene3D" id="3.30.450.40">
    <property type="match status" value="1"/>
</dbReference>
<dbReference type="Pfam" id="PF08668">
    <property type="entry name" value="HDOD"/>
    <property type="match status" value="1"/>
</dbReference>
<evidence type="ECO:0000256" key="1">
    <source>
        <dbReference type="SAM" id="MobiDB-lite"/>
    </source>
</evidence>
<dbReference type="Proteomes" id="UP000218172">
    <property type="component" value="Unassembled WGS sequence"/>
</dbReference>
<dbReference type="PROSITE" id="PS51833">
    <property type="entry name" value="HDOD"/>
    <property type="match status" value="1"/>
</dbReference>